<evidence type="ECO:0000313" key="8">
    <source>
        <dbReference type="Proteomes" id="UP000219072"/>
    </source>
</evidence>
<dbReference type="Gene3D" id="2.40.30.10">
    <property type="entry name" value="Translation factors"/>
    <property type="match status" value="1"/>
</dbReference>
<dbReference type="Pfam" id="PF09107">
    <property type="entry name" value="WHD_3rd_SelB"/>
    <property type="match status" value="1"/>
</dbReference>
<dbReference type="GO" id="GO:0001514">
    <property type="term" value="P:selenocysteine incorporation"/>
    <property type="evidence" value="ECO:0007669"/>
    <property type="project" value="InterPro"/>
</dbReference>
<dbReference type="PROSITE" id="PS51722">
    <property type="entry name" value="G_TR_2"/>
    <property type="match status" value="1"/>
</dbReference>
<dbReference type="InterPro" id="IPR036388">
    <property type="entry name" value="WH-like_DNA-bd_sf"/>
</dbReference>
<dbReference type="GO" id="GO:0003924">
    <property type="term" value="F:GTPase activity"/>
    <property type="evidence" value="ECO:0007669"/>
    <property type="project" value="InterPro"/>
</dbReference>
<dbReference type="InterPro" id="IPR004535">
    <property type="entry name" value="Transl_elong_SelB"/>
</dbReference>
<protein>
    <submittedName>
        <fullName evidence="7">Selenocysteine-specific elongation factor</fullName>
    </submittedName>
</protein>
<reference evidence="7 8" key="1">
    <citation type="submission" date="2017-09" db="EMBL/GenBank/DDBJ databases">
        <authorList>
            <person name="Ehlers B."/>
            <person name="Leendertz F.H."/>
        </authorList>
    </citation>
    <scope>NUCLEOTIDE SEQUENCE [LARGE SCALE GENOMIC DNA]</scope>
    <source>
        <strain evidence="7 8">CGMCC 4.7095</strain>
    </source>
</reference>
<evidence type="ECO:0000256" key="1">
    <source>
        <dbReference type="ARBA" id="ARBA00004496"/>
    </source>
</evidence>
<dbReference type="SUPFAM" id="SSF50447">
    <property type="entry name" value="Translation proteins"/>
    <property type="match status" value="1"/>
</dbReference>
<dbReference type="Gene3D" id="1.10.10.10">
    <property type="entry name" value="Winged helix-like DNA-binding domain superfamily/Winged helix DNA-binding domain"/>
    <property type="match status" value="1"/>
</dbReference>
<dbReference type="PANTHER" id="PTHR43721">
    <property type="entry name" value="ELONGATION FACTOR TU-RELATED"/>
    <property type="match status" value="1"/>
</dbReference>
<sequence length="603" mass="63547">MTATPRPGLVVATAGHVDHGKSALLRALTGTDPDRLAEERRRGLTLDLGFVWTTAPDGRPLAFVDVPGHHRYLATTFAGVATAPAVLLVVSADEGWRPQTEQHLAAIDAFGIRSGLLVITRSDLADPGAARAQAGERLARSGLAGAPAVAVSARTGAGLDQLRAELAALATDLPMPDAAAPVRLWLDRAFTVDGAGTVVTGTLTAGTLAVDDTLRLAPSDAPVRIRGLQSLGREVSRVTGPARVAVNLRRVQADQLRRGQALLTPERWWSATTVDIRHAPGSSGRAGASTTSPRLPAEPLVHCGTAVTSARLRPLREDSARLTLRTPLPLHVGDRILLRDPGSRLLLGATVLDLDPPLLTGRGAAAHRARRLAAVTDPHDPAVRVAATGLARRHQLVSMGYALPTSGDQWLVDPAHAERLAAALAGAVREHAAAHPDDPGLPLAAARRRLQLPDGVPLSTFTGPDLVERGERLYRAVDAERLPPAVATALDRLLAELAEAPFAAPTRQRLNELGLSGDALALLVRRGRLERVGTLYLAPGATPRAAARLRRLPQPFTVGEAARALGTSRRVAVPLLEALDAALLTRRHPDGRRATRDPVPHAG</sequence>
<feature type="region of interest" description="Disordered" evidence="5">
    <location>
        <begin position="279"/>
        <end position="298"/>
    </location>
</feature>
<gene>
    <name evidence="7" type="ORF">SAMN06297387_11684</name>
</gene>
<dbReference type="CDD" id="cd04171">
    <property type="entry name" value="SelB"/>
    <property type="match status" value="1"/>
</dbReference>
<dbReference type="Proteomes" id="UP000219072">
    <property type="component" value="Unassembled WGS sequence"/>
</dbReference>
<dbReference type="OrthoDB" id="9803139at2"/>
<feature type="compositionally biased region" description="Low complexity" evidence="5">
    <location>
        <begin position="279"/>
        <end position="293"/>
    </location>
</feature>
<dbReference type="InterPro" id="IPR057335">
    <property type="entry name" value="Beta-barrel_SelB"/>
</dbReference>
<keyword evidence="2" id="KW-0963">Cytoplasm</keyword>
<feature type="domain" description="Tr-type G" evidence="6">
    <location>
        <begin position="6"/>
        <end position="175"/>
    </location>
</feature>
<evidence type="ECO:0000256" key="2">
    <source>
        <dbReference type="ARBA" id="ARBA00022490"/>
    </source>
</evidence>
<dbReference type="PANTHER" id="PTHR43721:SF22">
    <property type="entry name" value="ELONGATION FACTOR TU, MITOCHONDRIAL"/>
    <property type="match status" value="1"/>
</dbReference>
<proteinExistence type="predicted"/>
<dbReference type="GO" id="GO:0003723">
    <property type="term" value="F:RNA binding"/>
    <property type="evidence" value="ECO:0007669"/>
    <property type="project" value="InterPro"/>
</dbReference>
<keyword evidence="4" id="KW-0547">Nucleotide-binding</keyword>
<dbReference type="InterPro" id="IPR027417">
    <property type="entry name" value="P-loop_NTPase"/>
</dbReference>
<dbReference type="InterPro" id="IPR009000">
    <property type="entry name" value="Transl_B-barrel_sf"/>
</dbReference>
<dbReference type="GO" id="GO:0005829">
    <property type="term" value="C:cytosol"/>
    <property type="evidence" value="ECO:0007669"/>
    <property type="project" value="TreeGrafter"/>
</dbReference>
<comment type="subcellular location">
    <subcellularLocation>
        <location evidence="1">Cytoplasm</location>
    </subcellularLocation>
</comment>
<keyword evidence="4" id="KW-0342">GTP-binding</keyword>
<dbReference type="Pfam" id="PF00009">
    <property type="entry name" value="GTP_EFTU"/>
    <property type="match status" value="1"/>
</dbReference>
<dbReference type="InterPro" id="IPR050055">
    <property type="entry name" value="EF-Tu_GTPase"/>
</dbReference>
<dbReference type="AlphaFoldDB" id="A0A286E0G5"/>
<dbReference type="EMBL" id="OCNE01000016">
    <property type="protein sequence ID" value="SOD64360.1"/>
    <property type="molecule type" value="Genomic_DNA"/>
</dbReference>
<dbReference type="NCBIfam" id="TIGR00475">
    <property type="entry name" value="selB"/>
    <property type="match status" value="1"/>
</dbReference>
<name>A0A286E0G5_9ACTN</name>
<evidence type="ECO:0000256" key="4">
    <source>
        <dbReference type="ARBA" id="ARBA00023134"/>
    </source>
</evidence>
<keyword evidence="3" id="KW-0648">Protein biosynthesis</keyword>
<keyword evidence="7" id="KW-0251">Elongation factor</keyword>
<dbReference type="Gene3D" id="3.40.50.300">
    <property type="entry name" value="P-loop containing nucleotide triphosphate hydrolases"/>
    <property type="match status" value="1"/>
</dbReference>
<dbReference type="InterPro" id="IPR000795">
    <property type="entry name" value="T_Tr_GTP-bd_dom"/>
</dbReference>
<organism evidence="7 8">
    <name type="scientific">Streptomyces zhaozhouensis</name>
    <dbReference type="NCBI Taxonomy" id="1300267"/>
    <lineage>
        <taxon>Bacteria</taxon>
        <taxon>Bacillati</taxon>
        <taxon>Actinomycetota</taxon>
        <taxon>Actinomycetes</taxon>
        <taxon>Kitasatosporales</taxon>
        <taxon>Streptomycetaceae</taxon>
        <taxon>Streptomyces</taxon>
    </lineage>
</organism>
<evidence type="ECO:0000259" key="6">
    <source>
        <dbReference type="PROSITE" id="PS51722"/>
    </source>
</evidence>
<accession>A0A286E0G5</accession>
<dbReference type="InterPro" id="IPR015191">
    <property type="entry name" value="SelB_WHD4"/>
</dbReference>
<dbReference type="GO" id="GO:0003746">
    <property type="term" value="F:translation elongation factor activity"/>
    <property type="evidence" value="ECO:0007669"/>
    <property type="project" value="UniProtKB-KW"/>
</dbReference>
<dbReference type="RefSeq" id="WP_097232794.1">
    <property type="nucleotide sequence ID" value="NZ_OCNE01000016.1"/>
</dbReference>
<evidence type="ECO:0000313" key="7">
    <source>
        <dbReference type="EMBL" id="SOD64360.1"/>
    </source>
</evidence>
<evidence type="ECO:0000256" key="5">
    <source>
        <dbReference type="SAM" id="MobiDB-lite"/>
    </source>
</evidence>
<dbReference type="SUPFAM" id="SSF52540">
    <property type="entry name" value="P-loop containing nucleoside triphosphate hydrolases"/>
    <property type="match status" value="1"/>
</dbReference>
<dbReference type="Pfam" id="PF25461">
    <property type="entry name" value="Beta-barrel_SelB"/>
    <property type="match status" value="1"/>
</dbReference>
<evidence type="ECO:0000256" key="3">
    <source>
        <dbReference type="ARBA" id="ARBA00022917"/>
    </source>
</evidence>
<dbReference type="GO" id="GO:0005525">
    <property type="term" value="F:GTP binding"/>
    <property type="evidence" value="ECO:0007669"/>
    <property type="project" value="UniProtKB-KW"/>
</dbReference>
<keyword evidence="8" id="KW-1185">Reference proteome</keyword>